<accession>A0ABP8LU10</accession>
<evidence type="ECO:0000256" key="1">
    <source>
        <dbReference type="SAM" id="Coils"/>
    </source>
</evidence>
<gene>
    <name evidence="2" type="ORF">GCM10023188_27510</name>
</gene>
<name>A0ABP8LU10_9BACT</name>
<keyword evidence="3" id="KW-1185">Reference proteome</keyword>
<dbReference type="EMBL" id="BAABHC010000015">
    <property type="protein sequence ID" value="GAA4435481.1"/>
    <property type="molecule type" value="Genomic_DNA"/>
</dbReference>
<evidence type="ECO:0000313" key="3">
    <source>
        <dbReference type="Proteomes" id="UP001500552"/>
    </source>
</evidence>
<dbReference type="RefSeq" id="WP_345159876.1">
    <property type="nucleotide sequence ID" value="NZ_BAABHC010000015.1"/>
</dbReference>
<reference evidence="3" key="1">
    <citation type="journal article" date="2019" name="Int. J. Syst. Evol. Microbiol.">
        <title>The Global Catalogue of Microorganisms (GCM) 10K type strain sequencing project: providing services to taxonomists for standard genome sequencing and annotation.</title>
        <authorList>
            <consortium name="The Broad Institute Genomics Platform"/>
            <consortium name="The Broad Institute Genome Sequencing Center for Infectious Disease"/>
            <person name="Wu L."/>
            <person name="Ma J."/>
        </authorList>
    </citation>
    <scope>NUCLEOTIDE SEQUENCE [LARGE SCALE GENOMIC DNA]</scope>
    <source>
        <strain evidence="3">JCM 17926</strain>
    </source>
</reference>
<keyword evidence="1" id="KW-0175">Coiled coil</keyword>
<dbReference type="Proteomes" id="UP001500552">
    <property type="component" value="Unassembled WGS sequence"/>
</dbReference>
<evidence type="ECO:0008006" key="4">
    <source>
        <dbReference type="Google" id="ProtNLM"/>
    </source>
</evidence>
<feature type="coiled-coil region" evidence="1">
    <location>
        <begin position="50"/>
        <end position="91"/>
    </location>
</feature>
<protein>
    <recommendedName>
        <fullName evidence="4">Transposase</fullName>
    </recommendedName>
</protein>
<evidence type="ECO:0000313" key="2">
    <source>
        <dbReference type="EMBL" id="GAA4435481.1"/>
    </source>
</evidence>
<comment type="caution">
    <text evidence="2">The sequence shown here is derived from an EMBL/GenBank/DDBJ whole genome shotgun (WGS) entry which is preliminary data.</text>
</comment>
<sequence length="107" mass="12469">MSCIERGSTRPIFRGFKRFSDTFPDLNLNWLLRGQGEMLLVGELELEKYLALSQEAKLHAKKELQEEKEKLQVVKEKLEAERLKSEALEELLIRHRITIPRHKGASP</sequence>
<proteinExistence type="predicted"/>
<organism evidence="2 3">
    <name type="scientific">Pontibacter saemangeumensis</name>
    <dbReference type="NCBI Taxonomy" id="1084525"/>
    <lineage>
        <taxon>Bacteria</taxon>
        <taxon>Pseudomonadati</taxon>
        <taxon>Bacteroidota</taxon>
        <taxon>Cytophagia</taxon>
        <taxon>Cytophagales</taxon>
        <taxon>Hymenobacteraceae</taxon>
        <taxon>Pontibacter</taxon>
    </lineage>
</organism>